<dbReference type="InterPro" id="IPR036397">
    <property type="entry name" value="RNaseH_sf"/>
</dbReference>
<reference evidence="2 3" key="1">
    <citation type="journal article" date="2022" name="G3 (Bethesda)">
        <title>Enemy or ally: a genomic approach to elucidate the lifestyle of Phyllosticta citrichinaensis.</title>
        <authorList>
            <person name="Buijs V.A."/>
            <person name="Groenewald J.Z."/>
            <person name="Haridas S."/>
            <person name="LaButti K.M."/>
            <person name="Lipzen A."/>
            <person name="Martin F.M."/>
            <person name="Barry K."/>
            <person name="Grigoriev I.V."/>
            <person name="Crous P.W."/>
            <person name="Seidl M.F."/>
        </authorList>
    </citation>
    <scope>NUCLEOTIDE SEQUENCE [LARGE SCALE GENOMIC DNA]</scope>
    <source>
        <strain evidence="2 3">CBS 129764</strain>
    </source>
</reference>
<accession>A0ABR1XVQ0</accession>
<dbReference type="Gene3D" id="3.30.420.10">
    <property type="entry name" value="Ribonuclease H-like superfamily/Ribonuclease H"/>
    <property type="match status" value="1"/>
</dbReference>
<keyword evidence="3" id="KW-1185">Reference proteome</keyword>
<dbReference type="Proteomes" id="UP001456524">
    <property type="component" value="Unassembled WGS sequence"/>
</dbReference>
<comment type="caution">
    <text evidence="2">The sequence shown here is derived from an EMBL/GenBank/DDBJ whole genome shotgun (WGS) entry which is preliminary data.</text>
</comment>
<dbReference type="InterPro" id="IPR002156">
    <property type="entry name" value="RNaseH_domain"/>
</dbReference>
<evidence type="ECO:0000313" key="3">
    <source>
        <dbReference type="Proteomes" id="UP001456524"/>
    </source>
</evidence>
<dbReference type="PROSITE" id="PS50879">
    <property type="entry name" value="RNASE_H_1"/>
    <property type="match status" value="1"/>
</dbReference>
<dbReference type="InterPro" id="IPR012337">
    <property type="entry name" value="RNaseH-like_sf"/>
</dbReference>
<sequence length="317" mass="35619">MPWNSIDAIPRDYKRTNQRAELFAALAGLKKGLDVYMEHLKAETHCSAPKKLILATDFEYVVKCLTVWFPGLEKKGADNFGIIDTLHRRVIQIEKDYDMEIFFLHIPRKANNIADKLARDAARRDDIAVEASTLYNLVAQLSITPPAPSTLQDDEFPGSQFDEKYCMEQAIDDAMAPLTHALSNCNSSLETSIKEALHKVHKTLGESYELQNNASGEKVVFQALIRAAEIYTDGTSFDATFHRQTLAEKFYLSSFSEEIAQAQEHAISRAAKIIVAPLHRANAVVRKIMTEAMLAAMHKYWNGVPIETKGVLFQSQN</sequence>
<dbReference type="Pfam" id="PF00075">
    <property type="entry name" value="RNase_H"/>
    <property type="match status" value="1"/>
</dbReference>
<evidence type="ECO:0000259" key="1">
    <source>
        <dbReference type="PROSITE" id="PS50879"/>
    </source>
</evidence>
<protein>
    <recommendedName>
        <fullName evidence="1">RNase H type-1 domain-containing protein</fullName>
    </recommendedName>
</protein>
<dbReference type="SUPFAM" id="SSF53098">
    <property type="entry name" value="Ribonuclease H-like"/>
    <property type="match status" value="1"/>
</dbReference>
<proteinExistence type="predicted"/>
<evidence type="ECO:0000313" key="2">
    <source>
        <dbReference type="EMBL" id="KAK8169318.1"/>
    </source>
</evidence>
<name>A0ABR1XVQ0_9PEZI</name>
<dbReference type="EMBL" id="JBBWUH010000004">
    <property type="protein sequence ID" value="KAK8169318.1"/>
    <property type="molecule type" value="Genomic_DNA"/>
</dbReference>
<gene>
    <name evidence="2" type="ORF">IWX90DRAFT_173410</name>
</gene>
<organism evidence="2 3">
    <name type="scientific">Phyllosticta citrichinensis</name>
    <dbReference type="NCBI Taxonomy" id="1130410"/>
    <lineage>
        <taxon>Eukaryota</taxon>
        <taxon>Fungi</taxon>
        <taxon>Dikarya</taxon>
        <taxon>Ascomycota</taxon>
        <taxon>Pezizomycotina</taxon>
        <taxon>Dothideomycetes</taxon>
        <taxon>Dothideomycetes incertae sedis</taxon>
        <taxon>Botryosphaeriales</taxon>
        <taxon>Phyllostictaceae</taxon>
        <taxon>Phyllosticta</taxon>
    </lineage>
</organism>
<feature type="domain" description="RNase H type-1" evidence="1">
    <location>
        <begin position="1"/>
        <end position="123"/>
    </location>
</feature>